<dbReference type="Gene3D" id="3.30.70.120">
    <property type="match status" value="1"/>
</dbReference>
<dbReference type="PANTHER" id="PTHR41774">
    <property type="match status" value="1"/>
</dbReference>
<dbReference type="InterPro" id="IPR015867">
    <property type="entry name" value="N-reg_PII/ATP_PRibTrfase_C"/>
</dbReference>
<dbReference type="SUPFAM" id="SSF102705">
    <property type="entry name" value="NIF3 (NGG1p interacting factor 3)-like"/>
    <property type="match status" value="1"/>
</dbReference>
<gene>
    <name evidence="2" type="ORF">GFSPODELE1_LOCUS8348</name>
</gene>
<protein>
    <recommendedName>
        <fullName evidence="1">ATP phosphoribosyltransferase</fullName>
    </recommendedName>
</protein>
<reference evidence="3" key="1">
    <citation type="submission" date="2024-04" db="EMBL/GenBank/DDBJ databases">
        <authorList>
            <person name="Shaw F."/>
            <person name="Minotto A."/>
        </authorList>
    </citation>
    <scope>NUCLEOTIDE SEQUENCE [LARGE SCALE GENOMIC DNA]</scope>
</reference>
<evidence type="ECO:0000256" key="1">
    <source>
        <dbReference type="ARBA" id="ARBA00020998"/>
    </source>
</evidence>
<dbReference type="InterPro" id="IPR036069">
    <property type="entry name" value="DUF34/NIF3_sf"/>
</dbReference>
<accession>A0ABP1DWR4</accession>
<organism evidence="2 3">
    <name type="scientific">Somion occarium</name>
    <dbReference type="NCBI Taxonomy" id="3059160"/>
    <lineage>
        <taxon>Eukaryota</taxon>
        <taxon>Fungi</taxon>
        <taxon>Dikarya</taxon>
        <taxon>Basidiomycota</taxon>
        <taxon>Agaricomycotina</taxon>
        <taxon>Agaricomycetes</taxon>
        <taxon>Polyporales</taxon>
        <taxon>Cerrenaceae</taxon>
        <taxon>Somion</taxon>
    </lineage>
</organism>
<dbReference type="EMBL" id="OZ037949">
    <property type="protein sequence ID" value="CAL1711449.1"/>
    <property type="molecule type" value="Genomic_DNA"/>
</dbReference>
<dbReference type="Proteomes" id="UP001497453">
    <property type="component" value="Chromosome 6"/>
</dbReference>
<name>A0ABP1DWR4_9APHY</name>
<evidence type="ECO:0000313" key="2">
    <source>
        <dbReference type="EMBL" id="CAL1711449.1"/>
    </source>
</evidence>
<sequence>MPRFKLVFFSPVASTSTILSQLFKKYPKTVGRIGQYEECAFFTGGHGLFRPGPEANPAIGSRGALEQVEEHRVEVLVTDKGENTEIKNAIEELKRVHPYEEVAYDVYRLEDF</sequence>
<proteinExistence type="predicted"/>
<keyword evidence="3" id="KW-1185">Reference proteome</keyword>
<evidence type="ECO:0000313" key="3">
    <source>
        <dbReference type="Proteomes" id="UP001497453"/>
    </source>
</evidence>
<dbReference type="PANTHER" id="PTHR41774:SF1">
    <property type="entry name" value="NGG1P INTERACTING FACTOR NIF3"/>
    <property type="match status" value="1"/>
</dbReference>